<evidence type="ECO:0000313" key="1">
    <source>
        <dbReference type="EMBL" id="KZT38785.1"/>
    </source>
</evidence>
<dbReference type="Proteomes" id="UP000076798">
    <property type="component" value="Unassembled WGS sequence"/>
</dbReference>
<dbReference type="EMBL" id="KV428057">
    <property type="protein sequence ID" value="KZT38785.1"/>
    <property type="molecule type" value="Genomic_DNA"/>
</dbReference>
<protein>
    <submittedName>
        <fullName evidence="1">Uncharacterized protein</fullName>
    </submittedName>
</protein>
<keyword evidence="2" id="KW-1185">Reference proteome</keyword>
<gene>
    <name evidence="1" type="ORF">SISSUDRAFT_716834</name>
</gene>
<accession>A0A166DQA8</accession>
<proteinExistence type="predicted"/>
<sequence>MVPELIMTQWQRASFFVSVLAFGAFVEESKSINPRVSHREIFHRLNQAKVLPFSATLGLLLLSNDNGQPPSERISKTSLRSPKSINHQFTLRETISSLSPIELNSFRSW</sequence>
<reference evidence="1 2" key="1">
    <citation type="journal article" date="2016" name="Mol. Biol. Evol.">
        <title>Comparative Genomics of Early-Diverging Mushroom-Forming Fungi Provides Insights into the Origins of Lignocellulose Decay Capabilities.</title>
        <authorList>
            <person name="Nagy L.G."/>
            <person name="Riley R."/>
            <person name="Tritt A."/>
            <person name="Adam C."/>
            <person name="Daum C."/>
            <person name="Floudas D."/>
            <person name="Sun H."/>
            <person name="Yadav J.S."/>
            <person name="Pangilinan J."/>
            <person name="Larsson K.H."/>
            <person name="Matsuura K."/>
            <person name="Barry K."/>
            <person name="Labutti K."/>
            <person name="Kuo R."/>
            <person name="Ohm R.A."/>
            <person name="Bhattacharya S.S."/>
            <person name="Shirouzu T."/>
            <person name="Yoshinaga Y."/>
            <person name="Martin F.M."/>
            <person name="Grigoriev I.V."/>
            <person name="Hibbett D.S."/>
        </authorList>
    </citation>
    <scope>NUCLEOTIDE SEQUENCE [LARGE SCALE GENOMIC DNA]</scope>
    <source>
        <strain evidence="1 2">HHB10207 ss-3</strain>
    </source>
</reference>
<dbReference type="AlphaFoldDB" id="A0A166DQA8"/>
<organism evidence="1 2">
    <name type="scientific">Sistotremastrum suecicum HHB10207 ss-3</name>
    <dbReference type="NCBI Taxonomy" id="1314776"/>
    <lineage>
        <taxon>Eukaryota</taxon>
        <taxon>Fungi</taxon>
        <taxon>Dikarya</taxon>
        <taxon>Basidiomycota</taxon>
        <taxon>Agaricomycotina</taxon>
        <taxon>Agaricomycetes</taxon>
        <taxon>Sistotremastrales</taxon>
        <taxon>Sistotremastraceae</taxon>
        <taxon>Sistotremastrum</taxon>
    </lineage>
</organism>
<evidence type="ECO:0000313" key="2">
    <source>
        <dbReference type="Proteomes" id="UP000076798"/>
    </source>
</evidence>
<name>A0A166DQA8_9AGAM</name>